<dbReference type="EMBL" id="CAUYUJ010010868">
    <property type="protein sequence ID" value="CAK0830406.1"/>
    <property type="molecule type" value="Genomic_DNA"/>
</dbReference>
<dbReference type="Proteomes" id="UP001189429">
    <property type="component" value="Unassembled WGS sequence"/>
</dbReference>
<evidence type="ECO:0000313" key="1">
    <source>
        <dbReference type="EMBL" id="CAK0830406.1"/>
    </source>
</evidence>
<evidence type="ECO:0000313" key="2">
    <source>
        <dbReference type="Proteomes" id="UP001189429"/>
    </source>
</evidence>
<reference evidence="1" key="1">
    <citation type="submission" date="2023-10" db="EMBL/GenBank/DDBJ databases">
        <authorList>
            <person name="Chen Y."/>
            <person name="Shah S."/>
            <person name="Dougan E. K."/>
            <person name="Thang M."/>
            <person name="Chan C."/>
        </authorList>
    </citation>
    <scope>NUCLEOTIDE SEQUENCE [LARGE SCALE GENOMIC DNA]</scope>
</reference>
<keyword evidence="2" id="KW-1185">Reference proteome</keyword>
<gene>
    <name evidence="1" type="ORF">PCOR1329_LOCUS29059</name>
</gene>
<comment type="caution">
    <text evidence="1">The sequence shown here is derived from an EMBL/GenBank/DDBJ whole genome shotgun (WGS) entry which is preliminary data.</text>
</comment>
<name>A0ABN9SES3_9DINO</name>
<accession>A0ABN9SES3</accession>
<organism evidence="1 2">
    <name type="scientific">Prorocentrum cordatum</name>
    <dbReference type="NCBI Taxonomy" id="2364126"/>
    <lineage>
        <taxon>Eukaryota</taxon>
        <taxon>Sar</taxon>
        <taxon>Alveolata</taxon>
        <taxon>Dinophyceae</taxon>
        <taxon>Prorocentrales</taxon>
        <taxon>Prorocentraceae</taxon>
        <taxon>Prorocentrum</taxon>
    </lineage>
</organism>
<sequence length="123" mass="13637">MSSPASFQRLAWHRRLVQVQAAQQLHPPAQNRYFSDTAKVRLLEAGPGCAEAAHARTKLALPRHNDGEVAGSQRTVMEYTPTQTASKVQDLPNAEKTNACWPLAELSRTRYKQTGNTALRNAK</sequence>
<proteinExistence type="predicted"/>
<protein>
    <submittedName>
        <fullName evidence="1">Uncharacterized protein</fullName>
    </submittedName>
</protein>